<dbReference type="AlphaFoldDB" id="A0AAV4LAP7"/>
<dbReference type="EMBL" id="BOQE01000001">
    <property type="protein sequence ID" value="GIM44845.1"/>
    <property type="molecule type" value="Genomic_DNA"/>
</dbReference>
<comment type="caution">
    <text evidence="2">The sequence shown here is derived from an EMBL/GenBank/DDBJ whole genome shotgun (WGS) entry which is preliminary data.</text>
</comment>
<protein>
    <submittedName>
        <fullName evidence="2">MBL fold metallo-hydrolase</fullName>
    </submittedName>
</protein>
<sequence length="324" mass="36059">MTNRTVTVQDLGYGISLIDLIQSGERGRTGAYILRGEEKTAIVDVGSALDIPNLLIGLKQLQISPEQIDYVIVTHIHLDHAGGVGTLLPYLPHATVVVHPRGARHLIDPSRLIAGARSVYGDQLEECFGQILPVPEERILIRNDEETLSLGGERLLTFYDSPGHARHHFSIWDPVSQGIFSGDALGIRYVPELTGLDFEIIYPSSSPTEFDRESVFSTVNRLSKLPVKRIYHAHFGVTEPAQMAFERVLKGAAGFDDTARSLFYPGISWKIIAEALQDYMKQDMEQQGLQAPHSWKEFALDLELDAKGLLYRLEKEAKENGSVE</sequence>
<dbReference type="RefSeq" id="WP_282198099.1">
    <property type="nucleotide sequence ID" value="NZ_BOQE01000001.1"/>
</dbReference>
<accession>A0AAV4LAP7</accession>
<keyword evidence="3" id="KW-1185">Reference proteome</keyword>
<organism evidence="2 3">
    <name type="scientific">Collibacillus ludicampi</name>
    <dbReference type="NCBI Taxonomy" id="2771369"/>
    <lineage>
        <taxon>Bacteria</taxon>
        <taxon>Bacillati</taxon>
        <taxon>Bacillota</taxon>
        <taxon>Bacilli</taxon>
        <taxon>Bacillales</taxon>
        <taxon>Alicyclobacillaceae</taxon>
        <taxon>Collibacillus</taxon>
    </lineage>
</organism>
<dbReference type="InterPro" id="IPR050855">
    <property type="entry name" value="NDM-1-like"/>
</dbReference>
<dbReference type="InterPro" id="IPR037482">
    <property type="entry name" value="ST1585_MBL-fold"/>
</dbReference>
<dbReference type="PANTHER" id="PTHR42951">
    <property type="entry name" value="METALLO-BETA-LACTAMASE DOMAIN-CONTAINING"/>
    <property type="match status" value="1"/>
</dbReference>
<dbReference type="Gene3D" id="3.60.15.10">
    <property type="entry name" value="Ribonuclease Z/Hydroxyacylglutathione hydrolase-like"/>
    <property type="match status" value="1"/>
</dbReference>
<evidence type="ECO:0000313" key="3">
    <source>
        <dbReference type="Proteomes" id="UP001057291"/>
    </source>
</evidence>
<dbReference type="Pfam" id="PF00753">
    <property type="entry name" value="Lactamase_B"/>
    <property type="match status" value="1"/>
</dbReference>
<gene>
    <name evidence="2" type="ORF">DNHGIG_03940</name>
</gene>
<dbReference type="CDD" id="cd07726">
    <property type="entry name" value="ST1585-like_MBL-fold"/>
    <property type="match status" value="1"/>
</dbReference>
<proteinExistence type="predicted"/>
<name>A0AAV4LAP7_9BACL</name>
<dbReference type="SUPFAM" id="SSF56281">
    <property type="entry name" value="Metallo-hydrolase/oxidoreductase"/>
    <property type="match status" value="1"/>
</dbReference>
<evidence type="ECO:0000313" key="2">
    <source>
        <dbReference type="EMBL" id="GIM44845.1"/>
    </source>
</evidence>
<reference evidence="2" key="1">
    <citation type="journal article" date="2023" name="Int. J. Syst. Evol. Microbiol.">
        <title>Collibacillus ludicampi gen. nov., sp. nov., a new soil bacterium of the family Alicyclobacillaceae.</title>
        <authorList>
            <person name="Jojima T."/>
            <person name="Ioku Y."/>
            <person name="Fukuta Y."/>
            <person name="Shirasaka N."/>
            <person name="Matsumura Y."/>
            <person name="Mori M."/>
        </authorList>
    </citation>
    <scope>NUCLEOTIDE SEQUENCE</scope>
    <source>
        <strain evidence="2">TP075</strain>
    </source>
</reference>
<dbReference type="SMART" id="SM00849">
    <property type="entry name" value="Lactamase_B"/>
    <property type="match status" value="1"/>
</dbReference>
<dbReference type="InterPro" id="IPR001279">
    <property type="entry name" value="Metallo-B-lactamas"/>
</dbReference>
<dbReference type="Proteomes" id="UP001057291">
    <property type="component" value="Unassembled WGS sequence"/>
</dbReference>
<evidence type="ECO:0000259" key="1">
    <source>
        <dbReference type="SMART" id="SM00849"/>
    </source>
</evidence>
<feature type="domain" description="Metallo-beta-lactamase" evidence="1">
    <location>
        <begin position="28"/>
        <end position="234"/>
    </location>
</feature>
<dbReference type="InterPro" id="IPR036866">
    <property type="entry name" value="RibonucZ/Hydroxyglut_hydro"/>
</dbReference>
<dbReference type="PANTHER" id="PTHR42951:SF22">
    <property type="entry name" value="METALLO BETA-LACTAMASE SUPERFAMILY LIPOPROTEIN"/>
    <property type="match status" value="1"/>
</dbReference>